<gene>
    <name evidence="8" type="ORF">DAMNIGENAA_16460</name>
</gene>
<dbReference type="EMBL" id="BSDR01000001">
    <property type="protein sequence ID" value="GLI34213.1"/>
    <property type="molecule type" value="Genomic_DNA"/>
</dbReference>
<dbReference type="AlphaFoldDB" id="A0A9W6D2S3"/>
<evidence type="ECO:0000256" key="6">
    <source>
        <dbReference type="ARBA" id="ARBA00023136"/>
    </source>
</evidence>
<feature type="transmembrane region" description="Helical" evidence="7">
    <location>
        <begin position="366"/>
        <end position="384"/>
    </location>
</feature>
<comment type="subcellular location">
    <subcellularLocation>
        <location evidence="1">Cell membrane</location>
        <topology evidence="1">Multi-pass membrane protein</topology>
    </subcellularLocation>
</comment>
<dbReference type="InterPro" id="IPR048279">
    <property type="entry name" value="MdtK-like"/>
</dbReference>
<dbReference type="InterPro" id="IPR052031">
    <property type="entry name" value="Membrane_Transporter-Flippase"/>
</dbReference>
<organism evidence="8 9">
    <name type="scientific">Desulforhabdus amnigena</name>
    <dbReference type="NCBI Taxonomy" id="40218"/>
    <lineage>
        <taxon>Bacteria</taxon>
        <taxon>Pseudomonadati</taxon>
        <taxon>Thermodesulfobacteriota</taxon>
        <taxon>Syntrophobacteria</taxon>
        <taxon>Syntrophobacterales</taxon>
        <taxon>Syntrophobacteraceae</taxon>
        <taxon>Desulforhabdus</taxon>
    </lineage>
</organism>
<feature type="transmembrane region" description="Helical" evidence="7">
    <location>
        <begin position="21"/>
        <end position="42"/>
    </location>
</feature>
<feature type="transmembrane region" description="Helical" evidence="7">
    <location>
        <begin position="251"/>
        <end position="272"/>
    </location>
</feature>
<accession>A0A9W6D2S3</accession>
<dbReference type="GO" id="GO:0015297">
    <property type="term" value="F:antiporter activity"/>
    <property type="evidence" value="ECO:0007669"/>
    <property type="project" value="InterPro"/>
</dbReference>
<feature type="transmembrane region" description="Helical" evidence="7">
    <location>
        <begin position="174"/>
        <end position="196"/>
    </location>
</feature>
<proteinExistence type="predicted"/>
<evidence type="ECO:0000313" key="9">
    <source>
        <dbReference type="Proteomes" id="UP001144372"/>
    </source>
</evidence>
<evidence type="ECO:0000256" key="3">
    <source>
        <dbReference type="ARBA" id="ARBA00022475"/>
    </source>
</evidence>
<feature type="transmembrane region" description="Helical" evidence="7">
    <location>
        <begin position="202"/>
        <end position="220"/>
    </location>
</feature>
<keyword evidence="5 7" id="KW-1133">Transmembrane helix</keyword>
<evidence type="ECO:0000256" key="5">
    <source>
        <dbReference type="ARBA" id="ARBA00022989"/>
    </source>
</evidence>
<evidence type="ECO:0000256" key="1">
    <source>
        <dbReference type="ARBA" id="ARBA00004651"/>
    </source>
</evidence>
<feature type="transmembrane region" description="Helical" evidence="7">
    <location>
        <begin position="141"/>
        <end position="162"/>
    </location>
</feature>
<keyword evidence="6 7" id="KW-0472">Membrane</keyword>
<dbReference type="Pfam" id="PF01554">
    <property type="entry name" value="MatE"/>
    <property type="match status" value="2"/>
</dbReference>
<evidence type="ECO:0000256" key="7">
    <source>
        <dbReference type="SAM" id="Phobius"/>
    </source>
</evidence>
<feature type="transmembrane region" description="Helical" evidence="7">
    <location>
        <begin position="396"/>
        <end position="419"/>
    </location>
</feature>
<name>A0A9W6D2S3_9BACT</name>
<feature type="transmembrane region" description="Helical" evidence="7">
    <location>
        <begin position="97"/>
        <end position="121"/>
    </location>
</feature>
<comment type="caution">
    <text evidence="8">The sequence shown here is derived from an EMBL/GenBank/DDBJ whole genome shotgun (WGS) entry which is preliminary data.</text>
</comment>
<reference evidence="8" key="1">
    <citation type="submission" date="2022-12" db="EMBL/GenBank/DDBJ databases">
        <title>Reference genome sequencing for broad-spectrum identification of bacterial and archaeal isolates by mass spectrometry.</title>
        <authorList>
            <person name="Sekiguchi Y."/>
            <person name="Tourlousse D.M."/>
        </authorList>
    </citation>
    <scope>NUCLEOTIDE SEQUENCE</scope>
    <source>
        <strain evidence="8">ASRB1</strain>
    </source>
</reference>
<dbReference type="PIRSF" id="PIRSF006603">
    <property type="entry name" value="DinF"/>
    <property type="match status" value="1"/>
</dbReference>
<dbReference type="PANTHER" id="PTHR43549:SF3">
    <property type="entry name" value="MULTIDRUG RESISTANCE PROTEIN YPNP-RELATED"/>
    <property type="match status" value="1"/>
</dbReference>
<evidence type="ECO:0000256" key="2">
    <source>
        <dbReference type="ARBA" id="ARBA00022448"/>
    </source>
</evidence>
<sequence>MESLYSMKQQNQLTMAPIPELIRQIAIPASIGFFFNTMYNVVDTYFGGLISTQVQAALSLSFPIFFIIIAMGSGMATGTTALIATAIGEGNLQQARLFAVQGIAFGVILSFFLTVIGLLSAPFLFSLLGASESYLEICLNYMNTIFFGAPFFMLTYMLNAILNALGNTKPYRNFLVAGFFLNLVFDPWFIYGGLGIPPMRTLGIAIATVLIQLIGSIYLGTRVFQSGILKGSQWTELHPRKKTFQEIARQGFPASANTFTVGLGIFVITYFISKFGKEAVAGYGIATRVEQIALLPTIGLNIATLTIVAQNNGARLFGRIHEAVKTALLYGGAVMSLGTAGVFMFAENLMGFFTQDPPVIEHGTTYLKIASFVLYAYTIMYINIAALQGIKKPMFAIWIGLYRQIVAPIIVFYALIHLLDLGIKGIWWGIFSVTWSATGITLLYSRRLLRKNLALCSDQRV</sequence>
<dbReference type="CDD" id="cd13145">
    <property type="entry name" value="MATE_like_5"/>
    <property type="match status" value="1"/>
</dbReference>
<dbReference type="InterPro" id="IPR002528">
    <property type="entry name" value="MATE_fam"/>
</dbReference>
<dbReference type="GO" id="GO:0042910">
    <property type="term" value="F:xenobiotic transmembrane transporter activity"/>
    <property type="evidence" value="ECO:0007669"/>
    <property type="project" value="InterPro"/>
</dbReference>
<feature type="transmembrane region" description="Helical" evidence="7">
    <location>
        <begin position="292"/>
        <end position="314"/>
    </location>
</feature>
<feature type="transmembrane region" description="Helical" evidence="7">
    <location>
        <begin position="425"/>
        <end position="444"/>
    </location>
</feature>
<evidence type="ECO:0000256" key="4">
    <source>
        <dbReference type="ARBA" id="ARBA00022692"/>
    </source>
</evidence>
<feature type="transmembrane region" description="Helical" evidence="7">
    <location>
        <begin position="326"/>
        <end position="346"/>
    </location>
</feature>
<protein>
    <submittedName>
        <fullName evidence="8">MATE family efflux transporter</fullName>
    </submittedName>
</protein>
<dbReference type="GO" id="GO:0005886">
    <property type="term" value="C:plasma membrane"/>
    <property type="evidence" value="ECO:0007669"/>
    <property type="project" value="UniProtKB-SubCell"/>
</dbReference>
<dbReference type="PANTHER" id="PTHR43549">
    <property type="entry name" value="MULTIDRUG RESISTANCE PROTEIN YPNP-RELATED"/>
    <property type="match status" value="1"/>
</dbReference>
<evidence type="ECO:0000313" key="8">
    <source>
        <dbReference type="EMBL" id="GLI34213.1"/>
    </source>
</evidence>
<keyword evidence="2" id="KW-0813">Transport</keyword>
<dbReference type="NCBIfam" id="TIGR00797">
    <property type="entry name" value="matE"/>
    <property type="match status" value="1"/>
</dbReference>
<keyword evidence="3" id="KW-1003">Cell membrane</keyword>
<keyword evidence="9" id="KW-1185">Reference proteome</keyword>
<feature type="transmembrane region" description="Helical" evidence="7">
    <location>
        <begin position="62"/>
        <end position="85"/>
    </location>
</feature>
<dbReference type="Proteomes" id="UP001144372">
    <property type="component" value="Unassembled WGS sequence"/>
</dbReference>
<keyword evidence="4 7" id="KW-0812">Transmembrane</keyword>